<dbReference type="OrthoDB" id="429813at2759"/>
<dbReference type="PANTHER" id="PTHR11011:SF45">
    <property type="entry name" value="FATTY ACYL-COA REDUCTASE CG8306-RELATED"/>
    <property type="match status" value="1"/>
</dbReference>
<dbReference type="PANTHER" id="PTHR11011">
    <property type="entry name" value="MALE STERILITY PROTEIN 2-RELATED"/>
    <property type="match status" value="1"/>
</dbReference>
<keyword evidence="1" id="KW-0443">Lipid metabolism</keyword>
<comment type="catalytic activity">
    <reaction evidence="1">
        <text>a long-chain fatty acyl-CoA + 2 NADPH + 2 H(+) = a long-chain primary fatty alcohol + 2 NADP(+) + CoA</text>
        <dbReference type="Rhea" id="RHEA:52716"/>
        <dbReference type="ChEBI" id="CHEBI:15378"/>
        <dbReference type="ChEBI" id="CHEBI:57287"/>
        <dbReference type="ChEBI" id="CHEBI:57783"/>
        <dbReference type="ChEBI" id="CHEBI:58349"/>
        <dbReference type="ChEBI" id="CHEBI:77396"/>
        <dbReference type="ChEBI" id="CHEBI:83139"/>
        <dbReference type="EC" id="1.2.1.84"/>
    </reaction>
</comment>
<dbReference type="GO" id="GO:0080019">
    <property type="term" value="F:alcohol-forming very long-chain fatty acyl-CoA reductase activity"/>
    <property type="evidence" value="ECO:0007669"/>
    <property type="project" value="InterPro"/>
</dbReference>
<dbReference type="Gene3D" id="3.40.50.720">
    <property type="entry name" value="NAD(P)-binding Rossmann-like Domain"/>
    <property type="match status" value="1"/>
</dbReference>
<evidence type="ECO:0000256" key="1">
    <source>
        <dbReference type="RuleBase" id="RU363097"/>
    </source>
</evidence>
<dbReference type="GO" id="GO:0102965">
    <property type="term" value="F:alcohol-forming long-chain fatty acyl-CoA reductase activity"/>
    <property type="evidence" value="ECO:0007669"/>
    <property type="project" value="UniProtKB-EC"/>
</dbReference>
<dbReference type="KEGG" id="spar:SPRG_20700"/>
<name>A0A067C9K8_SAPPC</name>
<comment type="function">
    <text evidence="1">Catalyzes the reduction of fatty acyl-CoA to fatty alcohols.</text>
</comment>
<dbReference type="EMBL" id="KK583228">
    <property type="protein sequence ID" value="KDO25860.1"/>
    <property type="molecule type" value="Genomic_DNA"/>
</dbReference>
<organism evidence="3 4">
    <name type="scientific">Saprolegnia parasitica (strain CBS 223.65)</name>
    <dbReference type="NCBI Taxonomy" id="695850"/>
    <lineage>
        <taxon>Eukaryota</taxon>
        <taxon>Sar</taxon>
        <taxon>Stramenopiles</taxon>
        <taxon>Oomycota</taxon>
        <taxon>Saprolegniomycetes</taxon>
        <taxon>Saprolegniales</taxon>
        <taxon>Saprolegniaceae</taxon>
        <taxon>Saprolegnia</taxon>
    </lineage>
</organism>
<dbReference type="RefSeq" id="XP_012203491.1">
    <property type="nucleotide sequence ID" value="XM_012348101.1"/>
</dbReference>
<reference evidence="3 4" key="1">
    <citation type="journal article" date="2013" name="PLoS Genet.">
        <title>Distinctive expansion of potential virulence genes in the genome of the oomycete fish pathogen Saprolegnia parasitica.</title>
        <authorList>
            <person name="Jiang R.H."/>
            <person name="de Bruijn I."/>
            <person name="Haas B.J."/>
            <person name="Belmonte R."/>
            <person name="Lobach L."/>
            <person name="Christie J."/>
            <person name="van den Ackerveken G."/>
            <person name="Bottin A."/>
            <person name="Bulone V."/>
            <person name="Diaz-Moreno S.M."/>
            <person name="Dumas B."/>
            <person name="Fan L."/>
            <person name="Gaulin E."/>
            <person name="Govers F."/>
            <person name="Grenville-Briggs L.J."/>
            <person name="Horner N.R."/>
            <person name="Levin J.Z."/>
            <person name="Mammella M."/>
            <person name="Meijer H.J."/>
            <person name="Morris P."/>
            <person name="Nusbaum C."/>
            <person name="Oome S."/>
            <person name="Phillips A.J."/>
            <person name="van Rooyen D."/>
            <person name="Rzeszutek E."/>
            <person name="Saraiva M."/>
            <person name="Secombes C.J."/>
            <person name="Seidl M.F."/>
            <person name="Snel B."/>
            <person name="Stassen J.H."/>
            <person name="Sykes S."/>
            <person name="Tripathy S."/>
            <person name="van den Berg H."/>
            <person name="Vega-Arreguin J.C."/>
            <person name="Wawra S."/>
            <person name="Young S.K."/>
            <person name="Zeng Q."/>
            <person name="Dieguez-Uribeondo J."/>
            <person name="Russ C."/>
            <person name="Tyler B.M."/>
            <person name="van West P."/>
        </authorList>
    </citation>
    <scope>NUCLEOTIDE SEQUENCE [LARGE SCALE GENOMIC DNA]</scope>
    <source>
        <strain evidence="3 4">CBS 223.65</strain>
    </source>
</reference>
<dbReference type="AlphaFoldDB" id="A0A067C9K8"/>
<comment type="similarity">
    <text evidence="1">Belongs to the fatty acyl-CoA reductase family.</text>
</comment>
<evidence type="ECO:0000313" key="4">
    <source>
        <dbReference type="Proteomes" id="UP000030745"/>
    </source>
</evidence>
<dbReference type="GO" id="GO:0035336">
    <property type="term" value="P:long-chain fatty-acyl-CoA metabolic process"/>
    <property type="evidence" value="ECO:0007669"/>
    <property type="project" value="TreeGrafter"/>
</dbReference>
<gene>
    <name evidence="3" type="ORF">SPRG_20700</name>
</gene>
<dbReference type="InterPro" id="IPR036291">
    <property type="entry name" value="NAD(P)-bd_dom_sf"/>
</dbReference>
<dbReference type="GeneID" id="24141761"/>
<keyword evidence="1" id="KW-0444">Lipid biosynthesis</keyword>
<accession>A0A067C9K8</accession>
<dbReference type="EC" id="1.2.1.84" evidence="1"/>
<sequence>MEDFYAGKGLFLTGGTGFIGKVVIEKLLRCTPDIDKIYVLVRPKKGRSAADRLESDVISSAIFNRLRSERSDFDTFMYHERIIAHYESCSLETLQNALAILERWSVVHMVQEPAKTRGATPRTLVLLTQRYHDGKELDVLARRLATFRKVPLGGPKSMDIADLLAEIPGLAKL</sequence>
<feature type="domain" description="Thioester reductase (TE)" evidence="2">
    <location>
        <begin position="12"/>
        <end position="71"/>
    </location>
</feature>
<keyword evidence="1" id="KW-0560">Oxidoreductase</keyword>
<dbReference type="VEuPathDB" id="FungiDB:SPRG_20700"/>
<evidence type="ECO:0000259" key="2">
    <source>
        <dbReference type="Pfam" id="PF07993"/>
    </source>
</evidence>
<proteinExistence type="inferred from homology"/>
<protein>
    <recommendedName>
        <fullName evidence="1">Fatty acyl-CoA reductase</fullName>
        <ecNumber evidence="1">1.2.1.84</ecNumber>
    </recommendedName>
</protein>
<dbReference type="InterPro" id="IPR013120">
    <property type="entry name" value="FAR_NAD-bd"/>
</dbReference>
<dbReference type="Pfam" id="PF07993">
    <property type="entry name" value="NAD_binding_4"/>
    <property type="match status" value="1"/>
</dbReference>
<evidence type="ECO:0000313" key="3">
    <source>
        <dbReference type="EMBL" id="KDO25860.1"/>
    </source>
</evidence>
<dbReference type="STRING" id="695850.A0A067C9K8"/>
<keyword evidence="4" id="KW-1185">Reference proteome</keyword>
<keyword evidence="1" id="KW-0521">NADP</keyword>
<dbReference type="Proteomes" id="UP000030745">
    <property type="component" value="Unassembled WGS sequence"/>
</dbReference>
<dbReference type="SUPFAM" id="SSF51735">
    <property type="entry name" value="NAD(P)-binding Rossmann-fold domains"/>
    <property type="match status" value="1"/>
</dbReference>
<dbReference type="InterPro" id="IPR026055">
    <property type="entry name" value="FAR"/>
</dbReference>